<sequence>MSLPSLSESNFRNYRSAYLFDLLPTSGQAARGRDDVSASKVRVDPFQKISHKNVVNLREVFLAEDAAFFVYDEWDVPLEDIWRRSVTFRLGEVGIACICKGILEGLKYVHDVLDLYHGALNLDNIFITDNGDVKLAHIGDSMTLEPNPQGKTEDIQALGHIVHILLGPEHEGGMRGVLGYLAYDFTKIPPNTTAEDLLQV</sequence>
<evidence type="ECO:0000259" key="1">
    <source>
        <dbReference type="PROSITE" id="PS50011"/>
    </source>
</evidence>
<dbReference type="GO" id="GO:0005737">
    <property type="term" value="C:cytoplasm"/>
    <property type="evidence" value="ECO:0007669"/>
    <property type="project" value="TreeGrafter"/>
</dbReference>
<dbReference type="GO" id="GO:0004674">
    <property type="term" value="F:protein serine/threonine kinase activity"/>
    <property type="evidence" value="ECO:0007669"/>
    <property type="project" value="TreeGrafter"/>
</dbReference>
<dbReference type="InterPro" id="IPR000719">
    <property type="entry name" value="Prot_kinase_dom"/>
</dbReference>
<dbReference type="AlphaFoldDB" id="A0A9W9HKT2"/>
<proteinExistence type="predicted"/>
<dbReference type="GO" id="GO:0043408">
    <property type="term" value="P:regulation of MAPK cascade"/>
    <property type="evidence" value="ECO:0007669"/>
    <property type="project" value="TreeGrafter"/>
</dbReference>
<name>A0A9W9HKT2_9EURO</name>
<dbReference type="InterPro" id="IPR011009">
    <property type="entry name" value="Kinase-like_dom_sf"/>
</dbReference>
<reference evidence="2" key="2">
    <citation type="journal article" date="2023" name="IMA Fungus">
        <title>Comparative genomic study of the Penicillium genus elucidates a diverse pangenome and 15 lateral gene transfer events.</title>
        <authorList>
            <person name="Petersen C."/>
            <person name="Sorensen T."/>
            <person name="Nielsen M.R."/>
            <person name="Sondergaard T.E."/>
            <person name="Sorensen J.L."/>
            <person name="Fitzpatrick D.A."/>
            <person name="Frisvad J.C."/>
            <person name="Nielsen K.L."/>
        </authorList>
    </citation>
    <scope>NUCLEOTIDE SEQUENCE</scope>
    <source>
        <strain evidence="2">IBT 26290</strain>
    </source>
</reference>
<dbReference type="Proteomes" id="UP001149163">
    <property type="component" value="Unassembled WGS sequence"/>
</dbReference>
<dbReference type="GeneID" id="81431769"/>
<dbReference type="SUPFAM" id="SSF56112">
    <property type="entry name" value="Protein kinase-like (PK-like)"/>
    <property type="match status" value="1"/>
</dbReference>
<protein>
    <recommendedName>
        <fullName evidence="1">Protein kinase domain-containing protein</fullName>
    </recommendedName>
</protein>
<dbReference type="PROSITE" id="PS50011">
    <property type="entry name" value="PROTEIN_KINASE_DOM"/>
    <property type="match status" value="1"/>
</dbReference>
<organism evidence="2 3">
    <name type="scientific">Penicillium canariense</name>
    <dbReference type="NCBI Taxonomy" id="189055"/>
    <lineage>
        <taxon>Eukaryota</taxon>
        <taxon>Fungi</taxon>
        <taxon>Dikarya</taxon>
        <taxon>Ascomycota</taxon>
        <taxon>Pezizomycotina</taxon>
        <taxon>Eurotiomycetes</taxon>
        <taxon>Eurotiomycetidae</taxon>
        <taxon>Eurotiales</taxon>
        <taxon>Aspergillaceae</taxon>
        <taxon>Penicillium</taxon>
    </lineage>
</organism>
<dbReference type="OrthoDB" id="4062651at2759"/>
<evidence type="ECO:0000313" key="3">
    <source>
        <dbReference type="Proteomes" id="UP001149163"/>
    </source>
</evidence>
<dbReference type="Gene3D" id="1.10.510.10">
    <property type="entry name" value="Transferase(Phosphotransferase) domain 1"/>
    <property type="match status" value="1"/>
</dbReference>
<dbReference type="RefSeq" id="XP_056538550.1">
    <property type="nucleotide sequence ID" value="XM_056692593.1"/>
</dbReference>
<keyword evidence="3" id="KW-1185">Reference proteome</keyword>
<dbReference type="GO" id="GO:0000165">
    <property type="term" value="P:MAPK cascade"/>
    <property type="evidence" value="ECO:0007669"/>
    <property type="project" value="TreeGrafter"/>
</dbReference>
<reference evidence="2" key="1">
    <citation type="submission" date="2022-11" db="EMBL/GenBank/DDBJ databases">
        <authorList>
            <person name="Petersen C."/>
        </authorList>
    </citation>
    <scope>NUCLEOTIDE SEQUENCE</scope>
    <source>
        <strain evidence="2">IBT 26290</strain>
    </source>
</reference>
<feature type="domain" description="Protein kinase" evidence="1">
    <location>
        <begin position="1"/>
        <end position="200"/>
    </location>
</feature>
<dbReference type="EMBL" id="JAPQKN010000008">
    <property type="protein sequence ID" value="KAJ5151217.1"/>
    <property type="molecule type" value="Genomic_DNA"/>
</dbReference>
<dbReference type="GO" id="GO:0005524">
    <property type="term" value="F:ATP binding"/>
    <property type="evidence" value="ECO:0007669"/>
    <property type="project" value="InterPro"/>
</dbReference>
<comment type="caution">
    <text evidence="2">The sequence shown here is derived from an EMBL/GenBank/DDBJ whole genome shotgun (WGS) entry which is preliminary data.</text>
</comment>
<dbReference type="Pfam" id="PF00069">
    <property type="entry name" value="Pkinase"/>
    <property type="match status" value="1"/>
</dbReference>
<dbReference type="PANTHER" id="PTHR48015">
    <property type="entry name" value="SERINE/THREONINE-PROTEIN KINASE TAO"/>
    <property type="match status" value="1"/>
</dbReference>
<evidence type="ECO:0000313" key="2">
    <source>
        <dbReference type="EMBL" id="KAJ5151217.1"/>
    </source>
</evidence>
<dbReference type="InterPro" id="IPR050285">
    <property type="entry name" value="STE20_Ser/Thr_kinase"/>
</dbReference>
<accession>A0A9W9HKT2</accession>
<dbReference type="PANTHER" id="PTHR48015:SF16">
    <property type="entry name" value="SERINE_THREONINE-PROTEIN KINASE SULU"/>
    <property type="match status" value="1"/>
</dbReference>
<gene>
    <name evidence="2" type="ORF">N7482_010469</name>
</gene>